<dbReference type="InterPro" id="IPR058240">
    <property type="entry name" value="rSAM_sf"/>
</dbReference>
<dbReference type="InterPro" id="IPR023404">
    <property type="entry name" value="rSAM_horseshoe"/>
</dbReference>
<dbReference type="InterPro" id="IPR006638">
    <property type="entry name" value="Elp3/MiaA/NifB-like_rSAM"/>
</dbReference>
<keyword evidence="4" id="KW-0408">Iron</keyword>
<dbReference type="PROSITE" id="PS51918">
    <property type="entry name" value="RADICAL_SAM"/>
    <property type="match status" value="1"/>
</dbReference>
<dbReference type="EMBL" id="PGXC01000005">
    <property type="protein sequence ID" value="PKK90506.1"/>
    <property type="molecule type" value="Genomic_DNA"/>
</dbReference>
<dbReference type="PANTHER" id="PTHR43409">
    <property type="entry name" value="ANAEROBIC MAGNESIUM-PROTOPORPHYRIN IX MONOMETHYL ESTER CYCLASE-RELATED"/>
    <property type="match status" value="1"/>
</dbReference>
<evidence type="ECO:0000256" key="5">
    <source>
        <dbReference type="ARBA" id="ARBA00023014"/>
    </source>
</evidence>
<sequence length="463" mass="52440">MKVLLLNLPRVHGYPVVREERYEHRDIGAVYPPLSLLHTATSLLEKGHDVRLLDSNGFDLSLRNTAILISEFNPDIIFARLGFDTLQEDLKALEKLRSRLNIPIVVRNRIASGHEPTRSIILDSPGVDAFLNSPPEGALAQFLDLHGSRPVRGTIYPDAGECSQFQPPLFPAYHLLPSLEPYHTGVSCGTFAMISTSTGCPFKCTFCAYNGTSVTFKEPGQVVDEMEYLVNERGVSTILFFDDLVLLREGRMEAICNEIIGRGIKVKWIACTRANLVRDESIALMKRAGLVEMAIGIESGDPGILESIGKGITVDHVRDACRIIKSHGVLCYGMVILGLPGETRESFEKTMSLVLECDPFYVQFCFSIPFPNTSIYSWYRERNYLFAEKCSDYWPLSDTPMVRTEALGREDLKSMRREAYRRFVMRPSYLFRKIRLDDPMWTFRAGFRLAERIFRMISGDPVR</sequence>
<dbReference type="Pfam" id="PF04055">
    <property type="entry name" value="Radical_SAM"/>
    <property type="match status" value="1"/>
</dbReference>
<dbReference type="PANTHER" id="PTHR43409:SF16">
    <property type="entry name" value="SLR0320 PROTEIN"/>
    <property type="match status" value="1"/>
</dbReference>
<evidence type="ECO:0000259" key="6">
    <source>
        <dbReference type="PROSITE" id="PS51918"/>
    </source>
</evidence>
<comment type="caution">
    <text evidence="7">The sequence shown here is derived from an EMBL/GenBank/DDBJ whole genome shotgun (WGS) entry which is preliminary data.</text>
</comment>
<gene>
    <name evidence="7" type="ORF">CVV64_09075</name>
</gene>
<organism evidence="7 8">
    <name type="scientific">Candidatus Wallbacteria bacterium HGW-Wallbacteria-1</name>
    <dbReference type="NCBI Taxonomy" id="2013854"/>
    <lineage>
        <taxon>Bacteria</taxon>
        <taxon>Candidatus Walliibacteriota</taxon>
    </lineage>
</organism>
<evidence type="ECO:0000256" key="3">
    <source>
        <dbReference type="ARBA" id="ARBA00022723"/>
    </source>
</evidence>
<keyword evidence="5" id="KW-0411">Iron-sulfur</keyword>
<reference evidence="7 8" key="1">
    <citation type="journal article" date="2017" name="ISME J.">
        <title>Potential for microbial H2 and metal transformations associated with novel bacteria and archaea in deep terrestrial subsurface sediments.</title>
        <authorList>
            <person name="Hernsdorf A.W."/>
            <person name="Amano Y."/>
            <person name="Miyakawa K."/>
            <person name="Ise K."/>
            <person name="Suzuki Y."/>
            <person name="Anantharaman K."/>
            <person name="Probst A."/>
            <person name="Burstein D."/>
            <person name="Thomas B.C."/>
            <person name="Banfield J.F."/>
        </authorList>
    </citation>
    <scope>NUCLEOTIDE SEQUENCE [LARGE SCALE GENOMIC DNA]</scope>
    <source>
        <strain evidence="7">HGW-Wallbacteria-1</strain>
    </source>
</reference>
<comment type="cofactor">
    <cofactor evidence="1">
        <name>[4Fe-4S] cluster</name>
        <dbReference type="ChEBI" id="CHEBI:49883"/>
    </cofactor>
</comment>
<dbReference type="GO" id="GO:0051539">
    <property type="term" value="F:4 iron, 4 sulfur cluster binding"/>
    <property type="evidence" value="ECO:0007669"/>
    <property type="project" value="UniProtKB-KW"/>
</dbReference>
<dbReference type="SFLD" id="SFLDS00029">
    <property type="entry name" value="Radical_SAM"/>
    <property type="match status" value="1"/>
</dbReference>
<evidence type="ECO:0000313" key="8">
    <source>
        <dbReference type="Proteomes" id="UP000233256"/>
    </source>
</evidence>
<dbReference type="GO" id="GO:0005829">
    <property type="term" value="C:cytosol"/>
    <property type="evidence" value="ECO:0007669"/>
    <property type="project" value="TreeGrafter"/>
</dbReference>
<dbReference type="InterPro" id="IPR051198">
    <property type="entry name" value="BchE-like"/>
</dbReference>
<name>A0A2N1PQ92_9BACT</name>
<dbReference type="CDD" id="cd01335">
    <property type="entry name" value="Radical_SAM"/>
    <property type="match status" value="1"/>
</dbReference>
<dbReference type="AlphaFoldDB" id="A0A2N1PQ92"/>
<protein>
    <recommendedName>
        <fullName evidence="6">Radical SAM core domain-containing protein</fullName>
    </recommendedName>
</protein>
<dbReference type="Proteomes" id="UP000233256">
    <property type="component" value="Unassembled WGS sequence"/>
</dbReference>
<keyword evidence="3" id="KW-0479">Metal-binding</keyword>
<dbReference type="InterPro" id="IPR034466">
    <property type="entry name" value="Methyltransferase_Class_B"/>
</dbReference>
<dbReference type="SMART" id="SM00729">
    <property type="entry name" value="Elp3"/>
    <property type="match status" value="1"/>
</dbReference>
<feature type="domain" description="Radical SAM core" evidence="6">
    <location>
        <begin position="186"/>
        <end position="409"/>
    </location>
</feature>
<dbReference type="GO" id="GO:0046872">
    <property type="term" value="F:metal ion binding"/>
    <property type="evidence" value="ECO:0007669"/>
    <property type="project" value="UniProtKB-KW"/>
</dbReference>
<evidence type="ECO:0000256" key="1">
    <source>
        <dbReference type="ARBA" id="ARBA00001966"/>
    </source>
</evidence>
<keyword evidence="2" id="KW-0949">S-adenosyl-L-methionine</keyword>
<accession>A0A2N1PQ92</accession>
<dbReference type="InterPro" id="IPR007197">
    <property type="entry name" value="rSAM"/>
</dbReference>
<dbReference type="SFLD" id="SFLDG01123">
    <property type="entry name" value="methyltransferase_(Class_B)"/>
    <property type="match status" value="1"/>
</dbReference>
<evidence type="ECO:0000313" key="7">
    <source>
        <dbReference type="EMBL" id="PKK90506.1"/>
    </source>
</evidence>
<dbReference type="GO" id="GO:0003824">
    <property type="term" value="F:catalytic activity"/>
    <property type="evidence" value="ECO:0007669"/>
    <property type="project" value="InterPro"/>
</dbReference>
<dbReference type="SUPFAM" id="SSF102114">
    <property type="entry name" value="Radical SAM enzymes"/>
    <property type="match status" value="1"/>
</dbReference>
<evidence type="ECO:0000256" key="2">
    <source>
        <dbReference type="ARBA" id="ARBA00022691"/>
    </source>
</evidence>
<evidence type="ECO:0000256" key="4">
    <source>
        <dbReference type="ARBA" id="ARBA00023004"/>
    </source>
</evidence>
<dbReference type="Gene3D" id="3.80.30.20">
    <property type="entry name" value="tm_1862 like domain"/>
    <property type="match status" value="1"/>
</dbReference>
<proteinExistence type="predicted"/>
<dbReference type="SFLD" id="SFLDG01082">
    <property type="entry name" value="B12-binding_domain_containing"/>
    <property type="match status" value="1"/>
</dbReference>